<reference evidence="2 3" key="1">
    <citation type="submission" date="2014-11" db="EMBL/GenBank/DDBJ databases">
        <authorList>
            <person name="Zhu J."/>
            <person name="Qi W."/>
            <person name="Song R."/>
        </authorList>
    </citation>
    <scope>NUCLEOTIDE SEQUENCE [LARGE SCALE GENOMIC DNA]</scope>
</reference>
<accession>A0A0G4G524</accession>
<feature type="region of interest" description="Disordered" evidence="1">
    <location>
        <begin position="461"/>
        <end position="488"/>
    </location>
</feature>
<evidence type="ECO:0008006" key="4">
    <source>
        <dbReference type="Google" id="ProtNLM"/>
    </source>
</evidence>
<dbReference type="AlphaFoldDB" id="A0A0G4G524"/>
<gene>
    <name evidence="2" type="ORF">Vbra_21970</name>
</gene>
<dbReference type="Proteomes" id="UP000041254">
    <property type="component" value="Unassembled WGS sequence"/>
</dbReference>
<feature type="region of interest" description="Disordered" evidence="1">
    <location>
        <begin position="340"/>
        <end position="363"/>
    </location>
</feature>
<feature type="compositionally biased region" description="Pro residues" evidence="1">
    <location>
        <begin position="259"/>
        <end position="274"/>
    </location>
</feature>
<feature type="region of interest" description="Disordered" evidence="1">
    <location>
        <begin position="252"/>
        <end position="322"/>
    </location>
</feature>
<proteinExistence type="predicted"/>
<feature type="compositionally biased region" description="Pro residues" evidence="1">
    <location>
        <begin position="36"/>
        <end position="49"/>
    </location>
</feature>
<feature type="compositionally biased region" description="Basic and acidic residues" evidence="1">
    <location>
        <begin position="340"/>
        <end position="349"/>
    </location>
</feature>
<name>A0A0G4G524_VITBC</name>
<dbReference type="EMBL" id="CDMY01000567">
    <property type="protein sequence ID" value="CEM23421.1"/>
    <property type="molecule type" value="Genomic_DNA"/>
</dbReference>
<organism evidence="2 3">
    <name type="scientific">Vitrella brassicaformis (strain CCMP3155)</name>
    <dbReference type="NCBI Taxonomy" id="1169540"/>
    <lineage>
        <taxon>Eukaryota</taxon>
        <taxon>Sar</taxon>
        <taxon>Alveolata</taxon>
        <taxon>Colpodellida</taxon>
        <taxon>Vitrellaceae</taxon>
        <taxon>Vitrella</taxon>
    </lineage>
</organism>
<evidence type="ECO:0000256" key="1">
    <source>
        <dbReference type="SAM" id="MobiDB-lite"/>
    </source>
</evidence>
<feature type="compositionally biased region" description="Pro residues" evidence="1">
    <location>
        <begin position="81"/>
        <end position="97"/>
    </location>
</feature>
<protein>
    <recommendedName>
        <fullName evidence="4">Protein kinase domain-containing protein</fullName>
    </recommendedName>
</protein>
<dbReference type="PhylomeDB" id="A0A0G4G524"/>
<keyword evidence="3" id="KW-1185">Reference proteome</keyword>
<feature type="compositionally biased region" description="Low complexity" evidence="1">
    <location>
        <begin position="50"/>
        <end position="80"/>
    </location>
</feature>
<sequence length="817" mass="89213">MARQAQRRREGTLRQPDVPYAVLPGGEERAQGASAPRPPIYRPGPPSHPPAAATLAASPPCRASVPPAAAGSPAGTTATGPDPPAPATAQPPPPPLPASREVLAAFQPAGRYMQRWSDKFALVEGHSDAAPPTHSRLMLKTLVPTSIGGQLGGPIRDELVGRLKREAEAMKAMKGRTGDGGLPIAAEVVAEGDILEGEEVPIRLMGEEWQKHRDGGYKGNRPAVANTRVEARLYGHFLLSNFAALLREATRAELEEQQPPLPPPPPPLPQPSRAPPAAASAAAPEGHRHSHPVDPPATDTLPQAPKPQHPPRQALIPDEDEDYVPSTILRARAEKAAKEAKMARAREAESGDEGEEKETAAGRDDISRISQAIAHFATWRLAIFHDDDEAKWCVLEISDEEERPAPCRGGRGWASHSWRTPESCHGDTAQGTWLEFLFPDEDEDYVPSTILRASAEKAAKEAEMARAREAESGDEGEERRQQQAEVRPGELRTGGVNLTDILHIRCGRLKHPSIKSRATARKLQLIKQTIERLNLSKGVYRQLMVSCLSSLEGIHGAEWVHGDTNGQNAMVVWDPVTRRLDSPWIDFEVARPTTEAEQPLTTTPPTLCHVEPVAVPPPHCDPTALRRVAKVIGRMADTYTICSLAAAILMGPHMDHPSGPSRNHVIFSPATFTGPFMDPPSGPSDTHPFCGQELPFFPGAHGARSSSSRSLYGRHFESVKEEDALIKEAIEMGGEGGKRALHEINDEKPTKRHKWLVGAVEQRLVWEEQRGEARDEEAVQDLRMALVLVKEEMCPDEGERRPLREIIQHCHEFLLVV</sequence>
<feature type="compositionally biased region" description="Low complexity" evidence="1">
    <location>
        <begin position="275"/>
        <end position="284"/>
    </location>
</feature>
<evidence type="ECO:0000313" key="3">
    <source>
        <dbReference type="Proteomes" id="UP000041254"/>
    </source>
</evidence>
<feature type="region of interest" description="Disordered" evidence="1">
    <location>
        <begin position="1"/>
        <end position="99"/>
    </location>
</feature>
<evidence type="ECO:0000313" key="2">
    <source>
        <dbReference type="EMBL" id="CEM23421.1"/>
    </source>
</evidence>
<dbReference type="InParanoid" id="A0A0G4G524"/>
<dbReference type="VEuPathDB" id="CryptoDB:Vbra_21970"/>